<dbReference type="OrthoDB" id="674774at2"/>
<evidence type="ECO:0000256" key="1">
    <source>
        <dbReference type="SAM" id="Coils"/>
    </source>
</evidence>
<keyword evidence="1" id="KW-0175">Coiled coil</keyword>
<dbReference type="InterPro" id="IPR010982">
    <property type="entry name" value="Lambda_DNA-bd_dom_sf"/>
</dbReference>
<dbReference type="InterPro" id="IPR001387">
    <property type="entry name" value="Cro/C1-type_HTH"/>
</dbReference>
<sequence>MSTTSEKPTQIHHGRNIKRFREMLGIKQEALALELGEDWSQRRVSLLEAKDTIEDDILSQVAAILKVPVEAIKNFDEEKAIYNIQNNYEGANSGAANVAVMNYSCTFNPIDKWLEVIEENKKLYERLLQSEREKVEILKNRG</sequence>
<evidence type="ECO:0000313" key="4">
    <source>
        <dbReference type="Proteomes" id="UP000198942"/>
    </source>
</evidence>
<dbReference type="PROSITE" id="PS50943">
    <property type="entry name" value="HTH_CROC1"/>
    <property type="match status" value="1"/>
</dbReference>
<dbReference type="AlphaFoldDB" id="A0A1H8B4E7"/>
<proteinExistence type="predicted"/>
<dbReference type="Pfam" id="PF01381">
    <property type="entry name" value="HTH_3"/>
    <property type="match status" value="1"/>
</dbReference>
<dbReference type="EMBL" id="FOCL01000001">
    <property type="protein sequence ID" value="SEM76928.1"/>
    <property type="molecule type" value="Genomic_DNA"/>
</dbReference>
<dbReference type="CDD" id="cd00093">
    <property type="entry name" value="HTH_XRE"/>
    <property type="match status" value="1"/>
</dbReference>
<name>A0A1H8B4E7_9SPHI</name>
<protein>
    <submittedName>
        <fullName evidence="3">Helix-turn-helix domain-containing protein</fullName>
    </submittedName>
</protein>
<feature type="domain" description="HTH cro/C1-type" evidence="2">
    <location>
        <begin position="17"/>
        <end position="72"/>
    </location>
</feature>
<dbReference type="STRING" id="551995.SAMN05192574_101753"/>
<feature type="coiled-coil region" evidence="1">
    <location>
        <begin position="114"/>
        <end position="141"/>
    </location>
</feature>
<evidence type="ECO:0000313" key="3">
    <source>
        <dbReference type="EMBL" id="SEM76928.1"/>
    </source>
</evidence>
<organism evidence="3 4">
    <name type="scientific">Mucilaginibacter gossypiicola</name>
    <dbReference type="NCBI Taxonomy" id="551995"/>
    <lineage>
        <taxon>Bacteria</taxon>
        <taxon>Pseudomonadati</taxon>
        <taxon>Bacteroidota</taxon>
        <taxon>Sphingobacteriia</taxon>
        <taxon>Sphingobacteriales</taxon>
        <taxon>Sphingobacteriaceae</taxon>
        <taxon>Mucilaginibacter</taxon>
    </lineage>
</organism>
<dbReference type="GO" id="GO:0003677">
    <property type="term" value="F:DNA binding"/>
    <property type="evidence" value="ECO:0007669"/>
    <property type="project" value="InterPro"/>
</dbReference>
<dbReference type="SUPFAM" id="SSF47413">
    <property type="entry name" value="lambda repressor-like DNA-binding domains"/>
    <property type="match status" value="1"/>
</dbReference>
<dbReference type="Proteomes" id="UP000198942">
    <property type="component" value="Unassembled WGS sequence"/>
</dbReference>
<gene>
    <name evidence="3" type="ORF">SAMN05192574_101753</name>
</gene>
<keyword evidence="4" id="KW-1185">Reference proteome</keyword>
<reference evidence="4" key="1">
    <citation type="submission" date="2016-10" db="EMBL/GenBank/DDBJ databases">
        <authorList>
            <person name="Varghese N."/>
            <person name="Submissions S."/>
        </authorList>
    </citation>
    <scope>NUCLEOTIDE SEQUENCE [LARGE SCALE GENOMIC DNA]</scope>
    <source>
        <strain evidence="4">Gh-48</strain>
    </source>
</reference>
<evidence type="ECO:0000259" key="2">
    <source>
        <dbReference type="PROSITE" id="PS50943"/>
    </source>
</evidence>
<accession>A0A1H8B4E7</accession>
<dbReference type="RefSeq" id="WP_091207788.1">
    <property type="nucleotide sequence ID" value="NZ_FOCL01000001.1"/>
</dbReference>
<dbReference type="Gene3D" id="1.10.260.40">
    <property type="entry name" value="lambda repressor-like DNA-binding domains"/>
    <property type="match status" value="1"/>
</dbReference>